<dbReference type="Proteomes" id="UP000315423">
    <property type="component" value="Unassembled WGS sequence"/>
</dbReference>
<comment type="caution">
    <text evidence="1">The sequence shown here is derived from an EMBL/GenBank/DDBJ whole genome shotgun (WGS) entry which is preliminary data.</text>
</comment>
<sequence length="381" mass="41565">MKDKKTVWIKADTGAWDDRKQKITTGLESGVDFVLVNEEDIARVKELGTIKVAAFEREGEGSADVYVIGKNSEGDGMHPLPVDFSGSRDINLALQLKEKGLTIAGYVVIKDKQYEEFAAELGKVCDYIIVVGTDWKVIPLENLIAALQELDVEIISGVKDAQETEIAFKTLEHGSHGVLLDTDDLSEIKRTMQVVEMSSVEETSLGIATVTKVKPLGMGDRVCVDTCSLMSVGEGMLVGSQSNGMFLIHSESEDSPYVAARPFRVNAGAVHAYIKIGEKTQYLSELGAGDEVTIIDASGQQRTAIVGRVKIEKRPMMLVEAEINDVLISTILQNAETIKLVDKDGTPIAVTALQEGDEILVSYEDTARHFGMKIEETIIEK</sequence>
<name>A0AC61SBU6_9EURY</name>
<proteinExistence type="predicted"/>
<organism evidence="1 2">
    <name type="scientific">Candidatus Methanomarinus sp</name>
    <dbReference type="NCBI Taxonomy" id="3386244"/>
    <lineage>
        <taxon>Archaea</taxon>
        <taxon>Methanobacteriati</taxon>
        <taxon>Methanobacteriota</taxon>
        <taxon>Stenosarchaea group</taxon>
        <taxon>Methanomicrobia</taxon>
        <taxon>Methanosarcinales</taxon>
        <taxon>ANME-2 cluster</taxon>
        <taxon>Candidatus Methanocomedenaceae</taxon>
        <taxon>Candidatus Methanomarinus</taxon>
    </lineage>
</organism>
<accession>A0AC61SBU6</accession>
<reference evidence="1" key="1">
    <citation type="submission" date="2018-09" db="EMBL/GenBank/DDBJ databases">
        <title>A genomic encyclopedia of anaerobic methanotrophic archaea.</title>
        <authorList>
            <person name="Skennerton C.T."/>
            <person name="Chadwick G.L."/>
            <person name="Laso-Perez R."/>
            <person name="Leu A.O."/>
            <person name="Speth D.R."/>
            <person name="Yu H."/>
            <person name="Morgan-Lang C."/>
            <person name="Hatzenpichler R."/>
            <person name="Goudeau D."/>
            <person name="Malmstrom R."/>
            <person name="Woyke T."/>
            <person name="Hallam S."/>
            <person name="Tyson G.W."/>
            <person name="Wegener G."/>
            <person name="Boetius A."/>
            <person name="Orphan V.J."/>
        </authorList>
    </citation>
    <scope>NUCLEOTIDE SEQUENCE</scope>
    <source>
        <strain evidence="1">CONS3730D10UFb2</strain>
    </source>
</reference>
<evidence type="ECO:0000313" key="1">
    <source>
        <dbReference type="EMBL" id="TKY92171.1"/>
    </source>
</evidence>
<protein>
    <submittedName>
        <fullName evidence="1">3-dehydroquinate synthase II</fullName>
        <ecNumber evidence="1">1.4.1.24</ecNumber>
    </submittedName>
</protein>
<evidence type="ECO:0000313" key="2">
    <source>
        <dbReference type="Proteomes" id="UP000315423"/>
    </source>
</evidence>
<gene>
    <name evidence="1" type="ORF">C5S46_02065</name>
</gene>
<dbReference type="EC" id="1.4.1.24" evidence="1"/>
<keyword evidence="1" id="KW-0560">Oxidoreductase</keyword>
<dbReference type="EMBL" id="QYBA01000067">
    <property type="protein sequence ID" value="TKY92171.1"/>
    <property type="molecule type" value="Genomic_DNA"/>
</dbReference>